<dbReference type="InterPro" id="IPR041788">
    <property type="entry name" value="FARP1/FARP2/FRMD7_FERM_C"/>
</dbReference>
<organism evidence="5 6">
    <name type="scientific">Macrostomum lignano</name>
    <dbReference type="NCBI Taxonomy" id="282301"/>
    <lineage>
        <taxon>Eukaryota</taxon>
        <taxon>Metazoa</taxon>
        <taxon>Spiralia</taxon>
        <taxon>Lophotrochozoa</taxon>
        <taxon>Platyhelminthes</taxon>
        <taxon>Rhabditophora</taxon>
        <taxon>Macrostomorpha</taxon>
        <taxon>Macrostomida</taxon>
        <taxon>Macrostomidae</taxon>
        <taxon>Macrostomum</taxon>
    </lineage>
</organism>
<evidence type="ECO:0000313" key="5">
    <source>
        <dbReference type="EMBL" id="PAA53973.1"/>
    </source>
</evidence>
<feature type="compositionally biased region" description="Low complexity" evidence="3">
    <location>
        <begin position="360"/>
        <end position="377"/>
    </location>
</feature>
<dbReference type="FunFam" id="2.30.29.30:FF:000002">
    <property type="entry name" value="Band 4.1-like protein 5 isoform 1"/>
    <property type="match status" value="1"/>
</dbReference>
<dbReference type="InterPro" id="IPR029071">
    <property type="entry name" value="Ubiquitin-like_domsf"/>
</dbReference>
<name>A0A267DXE2_9PLAT</name>
<dbReference type="InterPro" id="IPR035963">
    <property type="entry name" value="FERM_2"/>
</dbReference>
<dbReference type="FunFam" id="1.20.80.10:FF:000005">
    <property type="entry name" value="FERM, RhoGEF and pleckstrin domain-containing protein 1"/>
    <property type="match status" value="1"/>
</dbReference>
<proteinExistence type="predicted"/>
<dbReference type="PRINTS" id="PR00661">
    <property type="entry name" value="ERMFAMILY"/>
</dbReference>
<dbReference type="InterPro" id="IPR000299">
    <property type="entry name" value="FERM_domain"/>
</dbReference>
<dbReference type="Gene3D" id="3.10.20.90">
    <property type="entry name" value="Phosphatidylinositol 3-kinase Catalytic Subunit, Chain A, domain 1"/>
    <property type="match status" value="1"/>
</dbReference>
<dbReference type="Pfam" id="PF08736">
    <property type="entry name" value="FA"/>
    <property type="match status" value="1"/>
</dbReference>
<dbReference type="SMART" id="SM01196">
    <property type="entry name" value="FERM_C"/>
    <property type="match status" value="1"/>
</dbReference>
<keyword evidence="6" id="KW-1185">Reference proteome</keyword>
<dbReference type="SUPFAM" id="SSF54236">
    <property type="entry name" value="Ubiquitin-like"/>
    <property type="match status" value="1"/>
</dbReference>
<dbReference type="Gene3D" id="2.30.29.30">
    <property type="entry name" value="Pleckstrin-homology domain (PH domain)/Phosphotyrosine-binding domain (PTB)"/>
    <property type="match status" value="1"/>
</dbReference>
<dbReference type="InterPro" id="IPR014352">
    <property type="entry name" value="FERM/acyl-CoA-bd_prot_sf"/>
</dbReference>
<dbReference type="GO" id="GO:0005085">
    <property type="term" value="F:guanyl-nucleotide exchange factor activity"/>
    <property type="evidence" value="ECO:0007669"/>
    <property type="project" value="UniProtKB-KW"/>
</dbReference>
<dbReference type="Proteomes" id="UP000215902">
    <property type="component" value="Unassembled WGS sequence"/>
</dbReference>
<comment type="caution">
    <text evidence="5">The sequence shown here is derived from an EMBL/GenBank/DDBJ whole genome shotgun (WGS) entry which is preliminary data.</text>
</comment>
<dbReference type="SMART" id="SM01195">
    <property type="entry name" value="FA"/>
    <property type="match status" value="1"/>
</dbReference>
<sequence>MTSQSGGSAASPRRPVGSGGSGGGGNKVQTVKVVLLDDTVNSFQVPCRVPGQELFNAVVKKLRLLEIDYFDLEFLSKEGRQCWLDHSKTLPKQCPSSIELVFYFSVKFYPPDPHLLEDEFTRFLFSLQIKRDLINGLLPCSENTTALLASYLVQAEIGDYLEDEYLDALYLTQVKVLPEPVSDELLRKVMEYHRAHFGLSPEDAEYSLLDTVRKVELYGVRLHAARDHDGLPLNLAVAHPGVLVFQGAVRVNTFSWAKIRKLSFKRKKFLVKLHPDTYGYYKDTVDFYFDSRDECKQFWKKCIEHHTFFRCQSARAPAKHKNIVVSKGSSFRYCGRTQKQLVEFVRENYVKRPYFDRTNRSLPSRSPGSRRSGPSSSHHQPAGGGRSGASTTSHGSHVLLPSSNGDATRPLLDMAAGHLRRPASVSPPPHPSLMPSTSHIRRQQQTRPGAAFNPLLAVAVAEAAALAPARCLATRDLATTATGPMAAPVAALSP</sequence>
<keyword evidence="2" id="KW-0677">Repeat</keyword>
<dbReference type="Gene3D" id="1.20.80.10">
    <property type="match status" value="1"/>
</dbReference>
<dbReference type="CDD" id="cd14473">
    <property type="entry name" value="FERM_B-lobe"/>
    <property type="match status" value="1"/>
</dbReference>
<dbReference type="FunFam" id="3.10.20.90:FF:000040">
    <property type="entry name" value="FERM, RhoGEF and pleckstrin domain-containing protein"/>
    <property type="match status" value="1"/>
</dbReference>
<evidence type="ECO:0000313" key="6">
    <source>
        <dbReference type="Proteomes" id="UP000215902"/>
    </source>
</evidence>
<dbReference type="AlphaFoldDB" id="A0A267DXE2"/>
<dbReference type="InterPro" id="IPR000798">
    <property type="entry name" value="Ez/rad/moesin-like"/>
</dbReference>
<dbReference type="InterPro" id="IPR014847">
    <property type="entry name" value="FA"/>
</dbReference>
<keyword evidence="1" id="KW-0344">Guanine-nucleotide releasing factor</keyword>
<feature type="domain" description="FERM" evidence="4">
    <location>
        <begin position="29"/>
        <end position="313"/>
    </location>
</feature>
<dbReference type="Pfam" id="PF09380">
    <property type="entry name" value="FERM_C"/>
    <property type="match status" value="1"/>
</dbReference>
<evidence type="ECO:0000259" key="4">
    <source>
        <dbReference type="PROSITE" id="PS50057"/>
    </source>
</evidence>
<dbReference type="Pfam" id="PF00373">
    <property type="entry name" value="FERM_M"/>
    <property type="match status" value="1"/>
</dbReference>
<feature type="compositionally biased region" description="Low complexity" evidence="3">
    <location>
        <begin position="388"/>
        <end position="397"/>
    </location>
</feature>
<gene>
    <name evidence="5" type="ORF">BOX15_Mlig007908g3</name>
</gene>
<protein>
    <recommendedName>
        <fullName evidence="4">FERM domain-containing protein</fullName>
    </recommendedName>
</protein>
<dbReference type="InterPro" id="IPR011993">
    <property type="entry name" value="PH-like_dom_sf"/>
</dbReference>
<dbReference type="EMBL" id="NIVC01002992">
    <property type="protein sequence ID" value="PAA53973.1"/>
    <property type="molecule type" value="Genomic_DNA"/>
</dbReference>
<dbReference type="GO" id="GO:0008092">
    <property type="term" value="F:cytoskeletal protein binding"/>
    <property type="evidence" value="ECO:0007669"/>
    <property type="project" value="InterPro"/>
</dbReference>
<dbReference type="Pfam" id="PF09379">
    <property type="entry name" value="FERM_N"/>
    <property type="match status" value="1"/>
</dbReference>
<dbReference type="SMART" id="SM00295">
    <property type="entry name" value="B41"/>
    <property type="match status" value="1"/>
</dbReference>
<evidence type="ECO:0000256" key="3">
    <source>
        <dbReference type="SAM" id="MobiDB-lite"/>
    </source>
</evidence>
<dbReference type="InterPro" id="IPR051835">
    <property type="entry name" value="RAC1-GEF"/>
</dbReference>
<dbReference type="STRING" id="282301.A0A267DXE2"/>
<dbReference type="PANTHER" id="PTHR45858:SF5">
    <property type="entry name" value="MOESIN_EZRIN_RADIXIN HOMOLOG 1"/>
    <property type="match status" value="1"/>
</dbReference>
<dbReference type="OrthoDB" id="6589456at2759"/>
<evidence type="ECO:0000256" key="2">
    <source>
        <dbReference type="ARBA" id="ARBA00022737"/>
    </source>
</evidence>
<dbReference type="InterPro" id="IPR019749">
    <property type="entry name" value="Band_41_domain"/>
</dbReference>
<dbReference type="PROSITE" id="PS50057">
    <property type="entry name" value="FERM_3"/>
    <property type="match status" value="1"/>
</dbReference>
<feature type="region of interest" description="Disordered" evidence="3">
    <location>
        <begin position="1"/>
        <end position="25"/>
    </location>
</feature>
<dbReference type="CDD" id="cd13193">
    <property type="entry name" value="FERM_C_FARP1-like"/>
    <property type="match status" value="1"/>
</dbReference>
<dbReference type="InterPro" id="IPR019748">
    <property type="entry name" value="FERM_central"/>
</dbReference>
<feature type="region of interest" description="Disordered" evidence="3">
    <location>
        <begin position="356"/>
        <end position="443"/>
    </location>
</feature>
<dbReference type="CDD" id="cd17098">
    <property type="entry name" value="FERM_F1_FARP1_like"/>
    <property type="match status" value="1"/>
</dbReference>
<reference evidence="5 6" key="1">
    <citation type="submission" date="2017-06" db="EMBL/GenBank/DDBJ databases">
        <title>A platform for efficient transgenesis in Macrostomum lignano, a flatworm model organism for stem cell research.</title>
        <authorList>
            <person name="Berezikov E."/>
        </authorList>
    </citation>
    <scope>NUCLEOTIDE SEQUENCE [LARGE SCALE GENOMIC DNA]</scope>
    <source>
        <strain evidence="5">DV1</strain>
        <tissue evidence="5">Whole organism</tissue>
    </source>
</reference>
<dbReference type="SUPFAM" id="SSF47031">
    <property type="entry name" value="Second domain of FERM"/>
    <property type="match status" value="1"/>
</dbReference>
<dbReference type="SUPFAM" id="SSF50729">
    <property type="entry name" value="PH domain-like"/>
    <property type="match status" value="1"/>
</dbReference>
<dbReference type="PRINTS" id="PR00935">
    <property type="entry name" value="BAND41"/>
</dbReference>
<dbReference type="InterPro" id="IPR018980">
    <property type="entry name" value="FERM_PH-like_C"/>
</dbReference>
<dbReference type="InterPro" id="IPR018979">
    <property type="entry name" value="FERM_N"/>
</dbReference>
<accession>A0A267DXE2</accession>
<evidence type="ECO:0000256" key="1">
    <source>
        <dbReference type="ARBA" id="ARBA00022658"/>
    </source>
</evidence>
<dbReference type="PANTHER" id="PTHR45858">
    <property type="entry name" value="FERM DOMAIN CONTAINING PROTEIN"/>
    <property type="match status" value="1"/>
</dbReference>